<reference evidence="1" key="1">
    <citation type="submission" date="2018-12" db="EMBL/GenBank/DDBJ databases">
        <authorList>
            <person name="Will S."/>
            <person name="Neumann-Schaal M."/>
            <person name="Henke P."/>
        </authorList>
    </citation>
    <scope>NUCLEOTIDE SEQUENCE</scope>
    <source>
        <strain evidence="1">PCC 7102</strain>
    </source>
</reference>
<keyword evidence="2" id="KW-1185">Reference proteome</keyword>
<gene>
    <name evidence="1" type="ORF">DSM106972_000550</name>
</gene>
<proteinExistence type="predicted"/>
<dbReference type="Proteomes" id="UP000271624">
    <property type="component" value="Unassembled WGS sequence"/>
</dbReference>
<comment type="caution">
    <text evidence="1">The sequence shown here is derived from an EMBL/GenBank/DDBJ whole genome shotgun (WGS) entry which is preliminary data.</text>
</comment>
<dbReference type="EMBL" id="RSCL01000001">
    <property type="protein sequence ID" value="RUT09561.1"/>
    <property type="molecule type" value="Genomic_DNA"/>
</dbReference>
<reference evidence="1" key="2">
    <citation type="journal article" date="2019" name="Genome Biol. Evol.">
        <title>Day and night: Metabolic profiles and evolutionary relationships of six axenic non-marine cyanobacteria.</title>
        <authorList>
            <person name="Will S.E."/>
            <person name="Henke P."/>
            <person name="Boedeker C."/>
            <person name="Huang S."/>
            <person name="Brinkmann H."/>
            <person name="Rohde M."/>
            <person name="Jarek M."/>
            <person name="Friedl T."/>
            <person name="Seufert S."/>
            <person name="Schumacher M."/>
            <person name="Overmann J."/>
            <person name="Neumann-Schaal M."/>
            <person name="Petersen J."/>
        </authorList>
    </citation>
    <scope>NUCLEOTIDE SEQUENCE [LARGE SCALE GENOMIC DNA]</scope>
    <source>
        <strain evidence="1">PCC 7102</strain>
    </source>
</reference>
<sequence>MKSNFINNVSIANQSASVEFSTEFTAVTDNTLVDLLCQELQPQIKASEACVKSVSARIAREVERICDKSSRIQTSGEINSWLLTLAKHRIQKCLHYYKLGSQRGRVELHSSLGSMVYRHISTPNVQLGFDARY</sequence>
<name>A0A3S1CKK9_9CYAN</name>
<evidence type="ECO:0000313" key="1">
    <source>
        <dbReference type="EMBL" id="RUT09561.1"/>
    </source>
</evidence>
<protein>
    <submittedName>
        <fullName evidence="1">Uncharacterized protein</fullName>
    </submittedName>
</protein>
<evidence type="ECO:0000313" key="2">
    <source>
        <dbReference type="Proteomes" id="UP000271624"/>
    </source>
</evidence>
<organism evidence="1 2">
    <name type="scientific">Dulcicalothrix desertica PCC 7102</name>
    <dbReference type="NCBI Taxonomy" id="232991"/>
    <lineage>
        <taxon>Bacteria</taxon>
        <taxon>Bacillati</taxon>
        <taxon>Cyanobacteriota</taxon>
        <taxon>Cyanophyceae</taxon>
        <taxon>Nostocales</taxon>
        <taxon>Calotrichaceae</taxon>
        <taxon>Dulcicalothrix</taxon>
    </lineage>
</organism>
<dbReference type="AlphaFoldDB" id="A0A3S1CKK9"/>
<accession>A0A3S1CKK9</accession>